<keyword evidence="3" id="KW-1185">Reference proteome</keyword>
<dbReference type="Proteomes" id="UP001162131">
    <property type="component" value="Unassembled WGS sequence"/>
</dbReference>
<dbReference type="EMBL" id="CAJZBQ010000028">
    <property type="protein sequence ID" value="CAG9321638.1"/>
    <property type="molecule type" value="Genomic_DNA"/>
</dbReference>
<organism evidence="2 3">
    <name type="scientific">Blepharisma stoltei</name>
    <dbReference type="NCBI Taxonomy" id="1481888"/>
    <lineage>
        <taxon>Eukaryota</taxon>
        <taxon>Sar</taxon>
        <taxon>Alveolata</taxon>
        <taxon>Ciliophora</taxon>
        <taxon>Postciliodesmatophora</taxon>
        <taxon>Heterotrichea</taxon>
        <taxon>Heterotrichida</taxon>
        <taxon>Blepharismidae</taxon>
        <taxon>Blepharisma</taxon>
    </lineage>
</organism>
<keyword evidence="1" id="KW-0472">Membrane</keyword>
<evidence type="ECO:0000313" key="3">
    <source>
        <dbReference type="Proteomes" id="UP001162131"/>
    </source>
</evidence>
<sequence length="229" mass="27116">MEPDQKIEENEEIPPEPSIEIRFLCMKLRYWWYLILFLQHTLVVWMIGCLGTRRWVRQGDDETEWEGGLFYVETGWPQISGESYYKLKDKSSLDNEQTKDTFKNLYSAAEAYTFFELLSLIFLTVWMIRVAFHLMEKRFCKNWVSYLWPSFGFFCHLLGLLIWAGVSDSGYDADCKDVSDKKVCCTNGPTLSVLTCLLWIFYGSIYIFIFLHRNGIEVYEEKDVEVEKE</sequence>
<protein>
    <submittedName>
        <fullName evidence="2">Uncharacterized protein</fullName>
    </submittedName>
</protein>
<comment type="caution">
    <text evidence="2">The sequence shown here is derived from an EMBL/GenBank/DDBJ whole genome shotgun (WGS) entry which is preliminary data.</text>
</comment>
<proteinExistence type="predicted"/>
<name>A0AAU9J376_9CILI</name>
<evidence type="ECO:0000256" key="1">
    <source>
        <dbReference type="SAM" id="Phobius"/>
    </source>
</evidence>
<keyword evidence="1" id="KW-0812">Transmembrane</keyword>
<feature type="transmembrane region" description="Helical" evidence="1">
    <location>
        <begin position="191"/>
        <end position="211"/>
    </location>
</feature>
<gene>
    <name evidence="2" type="ORF">BSTOLATCC_MIC28914</name>
</gene>
<dbReference type="AlphaFoldDB" id="A0AAU9J376"/>
<evidence type="ECO:0000313" key="2">
    <source>
        <dbReference type="EMBL" id="CAG9321638.1"/>
    </source>
</evidence>
<reference evidence="2" key="1">
    <citation type="submission" date="2021-09" db="EMBL/GenBank/DDBJ databases">
        <authorList>
            <consortium name="AG Swart"/>
            <person name="Singh M."/>
            <person name="Singh A."/>
            <person name="Seah K."/>
            <person name="Emmerich C."/>
        </authorList>
    </citation>
    <scope>NUCLEOTIDE SEQUENCE</scope>
    <source>
        <strain evidence="2">ATCC30299</strain>
    </source>
</reference>
<feature type="transmembrane region" description="Helical" evidence="1">
    <location>
        <begin position="30"/>
        <end position="48"/>
    </location>
</feature>
<accession>A0AAU9J376</accession>
<feature type="transmembrane region" description="Helical" evidence="1">
    <location>
        <begin position="144"/>
        <end position="164"/>
    </location>
</feature>
<keyword evidence="1" id="KW-1133">Transmembrane helix</keyword>
<feature type="transmembrane region" description="Helical" evidence="1">
    <location>
        <begin position="111"/>
        <end position="132"/>
    </location>
</feature>